<dbReference type="GO" id="GO:0016020">
    <property type="term" value="C:membrane"/>
    <property type="evidence" value="ECO:0007669"/>
    <property type="project" value="UniProtKB-SubCell"/>
</dbReference>
<name>A0AA86MAC5_9BURK</name>
<feature type="transmembrane region" description="Helical" evidence="6">
    <location>
        <begin position="271"/>
        <end position="288"/>
    </location>
</feature>
<dbReference type="InterPro" id="IPR000620">
    <property type="entry name" value="EamA_dom"/>
</dbReference>
<evidence type="ECO:0000313" key="9">
    <source>
        <dbReference type="Proteomes" id="UP001329151"/>
    </source>
</evidence>
<dbReference type="PANTHER" id="PTHR32322:SF2">
    <property type="entry name" value="EAMA DOMAIN-CONTAINING PROTEIN"/>
    <property type="match status" value="1"/>
</dbReference>
<accession>A0AA86MAC5</accession>
<evidence type="ECO:0000259" key="7">
    <source>
        <dbReference type="Pfam" id="PF00892"/>
    </source>
</evidence>
<reference evidence="8 9" key="1">
    <citation type="submission" date="2023-10" db="EMBL/GenBank/DDBJ databases">
        <title>Complete Genome Sequence of Limnobacter thiooxidans CS-K2T, Isolated from freshwater lake sediments in Bavaria, Germany.</title>
        <authorList>
            <person name="Naruki M."/>
            <person name="Watanabe A."/>
            <person name="Warashina T."/>
            <person name="Morita T."/>
            <person name="Arakawa K."/>
        </authorList>
    </citation>
    <scope>NUCLEOTIDE SEQUENCE [LARGE SCALE GENOMIC DNA]</scope>
    <source>
        <strain evidence="8 9">CS-K2</strain>
    </source>
</reference>
<evidence type="ECO:0000256" key="4">
    <source>
        <dbReference type="ARBA" id="ARBA00022989"/>
    </source>
</evidence>
<dbReference type="Proteomes" id="UP001329151">
    <property type="component" value="Chromosome"/>
</dbReference>
<feature type="transmembrane region" description="Helical" evidence="6">
    <location>
        <begin position="184"/>
        <end position="203"/>
    </location>
</feature>
<dbReference type="RefSeq" id="WP_130557159.1">
    <property type="nucleotide sequence ID" value="NZ_AP028947.1"/>
</dbReference>
<dbReference type="SUPFAM" id="SSF103481">
    <property type="entry name" value="Multidrug resistance efflux transporter EmrE"/>
    <property type="match status" value="2"/>
</dbReference>
<dbReference type="PANTHER" id="PTHR32322">
    <property type="entry name" value="INNER MEMBRANE TRANSPORTER"/>
    <property type="match status" value="1"/>
</dbReference>
<evidence type="ECO:0000313" key="8">
    <source>
        <dbReference type="EMBL" id="BET24598.1"/>
    </source>
</evidence>
<evidence type="ECO:0000256" key="5">
    <source>
        <dbReference type="ARBA" id="ARBA00023136"/>
    </source>
</evidence>
<protein>
    <submittedName>
        <fullName evidence="8">DMT family transporter</fullName>
    </submittedName>
</protein>
<proteinExistence type="inferred from homology"/>
<comment type="similarity">
    <text evidence="2">Belongs to the EamA transporter family.</text>
</comment>
<feature type="transmembrane region" description="Helical" evidence="6">
    <location>
        <begin position="215"/>
        <end position="234"/>
    </location>
</feature>
<feature type="transmembrane region" description="Helical" evidence="6">
    <location>
        <begin position="37"/>
        <end position="57"/>
    </location>
</feature>
<dbReference type="EMBL" id="AP028947">
    <property type="protein sequence ID" value="BET24598.1"/>
    <property type="molecule type" value="Genomic_DNA"/>
</dbReference>
<evidence type="ECO:0000256" key="1">
    <source>
        <dbReference type="ARBA" id="ARBA00004141"/>
    </source>
</evidence>
<organism evidence="8 9">
    <name type="scientific">Limnobacter thiooxidans</name>
    <dbReference type="NCBI Taxonomy" id="131080"/>
    <lineage>
        <taxon>Bacteria</taxon>
        <taxon>Pseudomonadati</taxon>
        <taxon>Pseudomonadota</taxon>
        <taxon>Betaproteobacteria</taxon>
        <taxon>Burkholderiales</taxon>
        <taxon>Burkholderiaceae</taxon>
        <taxon>Limnobacter</taxon>
    </lineage>
</organism>
<comment type="subcellular location">
    <subcellularLocation>
        <location evidence="1">Membrane</location>
        <topology evidence="1">Multi-pass membrane protein</topology>
    </subcellularLocation>
</comment>
<dbReference type="Pfam" id="PF00892">
    <property type="entry name" value="EamA"/>
    <property type="match status" value="2"/>
</dbReference>
<evidence type="ECO:0000256" key="6">
    <source>
        <dbReference type="SAM" id="Phobius"/>
    </source>
</evidence>
<feature type="domain" description="EamA" evidence="7">
    <location>
        <begin position="154"/>
        <end position="288"/>
    </location>
</feature>
<dbReference type="AlphaFoldDB" id="A0AA86MAC5"/>
<evidence type="ECO:0000256" key="3">
    <source>
        <dbReference type="ARBA" id="ARBA00022692"/>
    </source>
</evidence>
<feature type="transmembrane region" description="Helical" evidence="6">
    <location>
        <begin position="69"/>
        <end position="86"/>
    </location>
</feature>
<gene>
    <name evidence="8" type="ORF">RGQ30_00990</name>
</gene>
<feature type="transmembrane region" description="Helical" evidence="6">
    <location>
        <begin position="246"/>
        <end position="265"/>
    </location>
</feature>
<feature type="transmembrane region" description="Helical" evidence="6">
    <location>
        <begin position="154"/>
        <end position="172"/>
    </location>
</feature>
<keyword evidence="4 6" id="KW-1133">Transmembrane helix</keyword>
<dbReference type="InterPro" id="IPR050638">
    <property type="entry name" value="AA-Vitamin_Transporters"/>
</dbReference>
<feature type="transmembrane region" description="Helical" evidence="6">
    <location>
        <begin position="12"/>
        <end position="31"/>
    </location>
</feature>
<evidence type="ECO:0000256" key="2">
    <source>
        <dbReference type="ARBA" id="ARBA00007362"/>
    </source>
</evidence>
<feature type="transmembrane region" description="Helical" evidence="6">
    <location>
        <begin position="125"/>
        <end position="142"/>
    </location>
</feature>
<feature type="transmembrane region" description="Helical" evidence="6">
    <location>
        <begin position="98"/>
        <end position="118"/>
    </location>
</feature>
<feature type="domain" description="EamA" evidence="7">
    <location>
        <begin position="12"/>
        <end position="141"/>
    </location>
</feature>
<keyword evidence="9" id="KW-1185">Reference proteome</keyword>
<dbReference type="InterPro" id="IPR037185">
    <property type="entry name" value="EmrE-like"/>
</dbReference>
<keyword evidence="5 6" id="KW-0472">Membrane</keyword>
<dbReference type="KEGG" id="lto:RGQ30_00990"/>
<keyword evidence="3 6" id="KW-0812">Transmembrane</keyword>
<sequence length="291" mass="31299">MNQSTLLRNASLAFPFVLIWTSAFPAAKIGLMDSPPLLFLASRFLVAGALMLAWAHWRGSLRVMSLQELAVLATLGLLNHALYLGLSWTGMGSLSSGLSTILISANPIVVAVLSTFLLREPLTRQKQLGLALGFLGVAYIVRNRMGSTTDTLEGFLLVLAALLTLACGTVLYKKWPVKTDVVTGTGFQILISGVLLLPVALWFEDPSAMALTPSFLGAFAWLVLVVSITGYQLWFNLLEQGSASAASVWFFLTPPLGLLAGAWLLNEPLNWADFLGIVPVVLGIVLVTRSK</sequence>